<dbReference type="STRING" id="139723.A0A182LWT9"/>
<accession>A0A182LWT9</accession>
<evidence type="ECO:0000256" key="5">
    <source>
        <dbReference type="ARBA" id="ARBA00023002"/>
    </source>
</evidence>
<evidence type="ECO:0000256" key="1">
    <source>
        <dbReference type="ARBA" id="ARBA00001971"/>
    </source>
</evidence>
<evidence type="ECO:0000256" key="6">
    <source>
        <dbReference type="ARBA" id="ARBA00023004"/>
    </source>
</evidence>
<keyword evidence="6" id="KW-0408">Iron</keyword>
<name>A0A182LWT9_9DIPT</name>
<keyword evidence="7" id="KW-0503">Monooxygenase</keyword>
<reference evidence="9" key="1">
    <citation type="submission" date="2013-09" db="EMBL/GenBank/DDBJ databases">
        <title>The Genome Sequence of Anopheles culicifacies species A.</title>
        <authorList>
            <consortium name="The Broad Institute Genomics Platform"/>
            <person name="Neafsey D.E."/>
            <person name="Besansky N."/>
            <person name="Howell P."/>
            <person name="Walton C."/>
            <person name="Young S.K."/>
            <person name="Zeng Q."/>
            <person name="Gargeya S."/>
            <person name="Fitzgerald M."/>
            <person name="Haas B."/>
            <person name="Abouelleil A."/>
            <person name="Allen A.W."/>
            <person name="Alvarado L."/>
            <person name="Arachchi H.M."/>
            <person name="Berlin A.M."/>
            <person name="Chapman S.B."/>
            <person name="Gainer-Dewar J."/>
            <person name="Goldberg J."/>
            <person name="Griggs A."/>
            <person name="Gujja S."/>
            <person name="Hansen M."/>
            <person name="Howarth C."/>
            <person name="Imamovic A."/>
            <person name="Ireland A."/>
            <person name="Larimer J."/>
            <person name="McCowan C."/>
            <person name="Murphy C."/>
            <person name="Pearson M."/>
            <person name="Poon T.W."/>
            <person name="Priest M."/>
            <person name="Roberts A."/>
            <person name="Saif S."/>
            <person name="Shea T."/>
            <person name="Sisk P."/>
            <person name="Sykes S."/>
            <person name="Wortman J."/>
            <person name="Nusbaum C."/>
            <person name="Birren B."/>
        </authorList>
    </citation>
    <scope>NUCLEOTIDE SEQUENCE [LARGE SCALE GENOMIC DNA]</scope>
    <source>
        <strain evidence="9">A-37</strain>
    </source>
</reference>
<keyword evidence="9" id="KW-1185">Reference proteome</keyword>
<evidence type="ECO:0000313" key="9">
    <source>
        <dbReference type="Proteomes" id="UP000075883"/>
    </source>
</evidence>
<dbReference type="GO" id="GO:0016712">
    <property type="term" value="F:oxidoreductase activity, acting on paired donors, with incorporation or reduction of molecular oxygen, reduced flavin or flavoprotein as one donor, and incorporation of one atom of oxygen"/>
    <property type="evidence" value="ECO:0007669"/>
    <property type="project" value="TreeGrafter"/>
</dbReference>
<dbReference type="PANTHER" id="PTHR24300:SF376">
    <property type="entry name" value="CYTOCHROME P450 15A1"/>
    <property type="match status" value="1"/>
</dbReference>
<dbReference type="PANTHER" id="PTHR24300">
    <property type="entry name" value="CYTOCHROME P450 508A4-RELATED"/>
    <property type="match status" value="1"/>
</dbReference>
<dbReference type="GO" id="GO:0008395">
    <property type="term" value="F:steroid hydroxylase activity"/>
    <property type="evidence" value="ECO:0007669"/>
    <property type="project" value="TreeGrafter"/>
</dbReference>
<dbReference type="GO" id="GO:0020037">
    <property type="term" value="F:heme binding"/>
    <property type="evidence" value="ECO:0007669"/>
    <property type="project" value="InterPro"/>
</dbReference>
<keyword evidence="4" id="KW-0479">Metal-binding</keyword>
<dbReference type="InterPro" id="IPR050182">
    <property type="entry name" value="Cytochrome_P450_fam2"/>
</dbReference>
<evidence type="ECO:0000256" key="4">
    <source>
        <dbReference type="ARBA" id="ARBA00022723"/>
    </source>
</evidence>
<dbReference type="GO" id="GO:0006805">
    <property type="term" value="P:xenobiotic metabolic process"/>
    <property type="evidence" value="ECO:0007669"/>
    <property type="project" value="TreeGrafter"/>
</dbReference>
<evidence type="ECO:0000256" key="2">
    <source>
        <dbReference type="ARBA" id="ARBA00010617"/>
    </source>
</evidence>
<dbReference type="SUPFAM" id="SSF48264">
    <property type="entry name" value="Cytochrome P450"/>
    <property type="match status" value="1"/>
</dbReference>
<dbReference type="EnsemblMetazoa" id="ACUA003854-RA">
    <property type="protein sequence ID" value="ACUA003854-PA"/>
    <property type="gene ID" value="ACUA003854"/>
</dbReference>
<dbReference type="Pfam" id="PF00067">
    <property type="entry name" value="p450"/>
    <property type="match status" value="1"/>
</dbReference>
<dbReference type="GO" id="GO:0005506">
    <property type="term" value="F:iron ion binding"/>
    <property type="evidence" value="ECO:0007669"/>
    <property type="project" value="InterPro"/>
</dbReference>
<dbReference type="Proteomes" id="UP000075883">
    <property type="component" value="Unassembled WGS sequence"/>
</dbReference>
<evidence type="ECO:0000256" key="3">
    <source>
        <dbReference type="ARBA" id="ARBA00022617"/>
    </source>
</evidence>
<comment type="similarity">
    <text evidence="2">Belongs to the cytochrome P450 family.</text>
</comment>
<dbReference type="GO" id="GO:0005737">
    <property type="term" value="C:cytoplasm"/>
    <property type="evidence" value="ECO:0007669"/>
    <property type="project" value="TreeGrafter"/>
</dbReference>
<evidence type="ECO:0000256" key="7">
    <source>
        <dbReference type="ARBA" id="ARBA00023033"/>
    </source>
</evidence>
<keyword evidence="5" id="KW-0560">Oxidoreductase</keyword>
<organism evidence="8 9">
    <name type="scientific">Anopheles culicifacies</name>
    <dbReference type="NCBI Taxonomy" id="139723"/>
    <lineage>
        <taxon>Eukaryota</taxon>
        <taxon>Metazoa</taxon>
        <taxon>Ecdysozoa</taxon>
        <taxon>Arthropoda</taxon>
        <taxon>Hexapoda</taxon>
        <taxon>Insecta</taxon>
        <taxon>Pterygota</taxon>
        <taxon>Neoptera</taxon>
        <taxon>Endopterygota</taxon>
        <taxon>Diptera</taxon>
        <taxon>Nematocera</taxon>
        <taxon>Culicoidea</taxon>
        <taxon>Culicidae</taxon>
        <taxon>Anophelinae</taxon>
        <taxon>Anopheles</taxon>
        <taxon>culicifacies species complex</taxon>
    </lineage>
</organism>
<evidence type="ECO:0000313" key="8">
    <source>
        <dbReference type="EnsemblMetazoa" id="ACUA003854-PA"/>
    </source>
</evidence>
<dbReference type="GO" id="GO:0006082">
    <property type="term" value="P:organic acid metabolic process"/>
    <property type="evidence" value="ECO:0007669"/>
    <property type="project" value="TreeGrafter"/>
</dbReference>
<sequence>MVFISVLLWCALVLLFVYRFYLNNIKRPPNYPPGPPRLPILEDYGLLLLLDYRHLQRAAYKLASFYKTKVLGLSLAGYPTIVVQDGTIARKLLTRREMDGRPKLFLAKLRQREFKLRGINFIDGPSWKDQRWFFLRHLRDYGFGRRSEQYEKEVENELERLVEQLTTDQRYGYERDFLQPDGAVKCPDVFLIPLANVFLQLAIGERYERARAKSLVQ</sequence>
<dbReference type="InterPro" id="IPR036396">
    <property type="entry name" value="Cyt_P450_sf"/>
</dbReference>
<reference evidence="8" key="2">
    <citation type="submission" date="2020-05" db="UniProtKB">
        <authorList>
            <consortium name="EnsemblMetazoa"/>
        </authorList>
    </citation>
    <scope>IDENTIFICATION</scope>
    <source>
        <strain evidence="8">A-37</strain>
    </source>
</reference>
<proteinExistence type="inferred from homology"/>
<dbReference type="AlphaFoldDB" id="A0A182LWT9"/>
<protein>
    <submittedName>
        <fullName evidence="8">Uncharacterized protein</fullName>
    </submittedName>
</protein>
<keyword evidence="3" id="KW-0349">Heme</keyword>
<dbReference type="Gene3D" id="1.10.630.10">
    <property type="entry name" value="Cytochrome P450"/>
    <property type="match status" value="1"/>
</dbReference>
<dbReference type="InterPro" id="IPR001128">
    <property type="entry name" value="Cyt_P450"/>
</dbReference>
<dbReference type="EMBL" id="AXCM01000475">
    <property type="status" value="NOT_ANNOTATED_CDS"/>
    <property type="molecule type" value="Genomic_DNA"/>
</dbReference>
<dbReference type="VEuPathDB" id="VectorBase:ACUA003854"/>
<comment type="cofactor">
    <cofactor evidence="1">
        <name>heme</name>
        <dbReference type="ChEBI" id="CHEBI:30413"/>
    </cofactor>
</comment>